<dbReference type="PANTHER" id="PTHR33286">
    <property type="entry name" value="BIFUNCTIONAL INHIBITOR/LIPID-TRANSFER PROTEIN/SEED STORAGE 2S ALBUMIN SUPERFAMILY PROTEIN"/>
    <property type="match status" value="1"/>
</dbReference>
<protein>
    <recommendedName>
        <fullName evidence="2">Bifunctional inhibitor/plant lipid transfer protein/seed storage helical domain-containing protein</fullName>
    </recommendedName>
</protein>
<dbReference type="GeneID" id="107948008"/>
<dbReference type="InterPro" id="IPR036312">
    <property type="entry name" value="Bifun_inhib/LTP/seed_sf"/>
</dbReference>
<dbReference type="RefSeq" id="XP_016737984.1">
    <property type="nucleotide sequence ID" value="XM_016882495.1"/>
</dbReference>
<dbReference type="STRING" id="3635.A0A1U8NJE8"/>
<dbReference type="Gene3D" id="1.10.110.10">
    <property type="entry name" value="Plant lipid-transfer and hydrophobic proteins"/>
    <property type="match status" value="1"/>
</dbReference>
<proteinExistence type="predicted"/>
<evidence type="ECO:0000256" key="1">
    <source>
        <dbReference type="SAM" id="SignalP"/>
    </source>
</evidence>
<keyword evidence="3" id="KW-1185">Reference proteome</keyword>
<dbReference type="SUPFAM" id="SSF47699">
    <property type="entry name" value="Bifunctional inhibitor/lipid-transfer protein/seed storage 2S albumin"/>
    <property type="match status" value="1"/>
</dbReference>
<keyword evidence="1" id="KW-0732">Signal</keyword>
<evidence type="ECO:0000313" key="3">
    <source>
        <dbReference type="Proteomes" id="UP000818029"/>
    </source>
</evidence>
<dbReference type="Proteomes" id="UP000818029">
    <property type="component" value="Chromosome D13"/>
</dbReference>
<dbReference type="Pfam" id="PF14368">
    <property type="entry name" value="LTP_2"/>
    <property type="match status" value="1"/>
</dbReference>
<reference evidence="3" key="1">
    <citation type="journal article" date="2020" name="Nat. Genet.">
        <title>Genomic diversifications of five Gossypium allopolyploid species and their impact on cotton improvement.</title>
        <authorList>
            <person name="Chen Z.J."/>
            <person name="Sreedasyam A."/>
            <person name="Ando A."/>
            <person name="Song Q."/>
            <person name="De Santiago L.M."/>
            <person name="Hulse-Kemp A.M."/>
            <person name="Ding M."/>
            <person name="Ye W."/>
            <person name="Kirkbride R.C."/>
            <person name="Jenkins J."/>
            <person name="Plott C."/>
            <person name="Lovell J."/>
            <person name="Lin Y.M."/>
            <person name="Vaughn R."/>
            <person name="Liu B."/>
            <person name="Simpson S."/>
            <person name="Scheffler B.E."/>
            <person name="Wen L."/>
            <person name="Saski C.A."/>
            <person name="Grover C.E."/>
            <person name="Hu G."/>
            <person name="Conover J.L."/>
            <person name="Carlson J.W."/>
            <person name="Shu S."/>
            <person name="Boston L.B."/>
            <person name="Williams M."/>
            <person name="Peterson D.G."/>
            <person name="McGee K."/>
            <person name="Jones D.C."/>
            <person name="Wendel J.F."/>
            <person name="Stelly D.M."/>
            <person name="Grimwood J."/>
            <person name="Schmutz J."/>
        </authorList>
    </citation>
    <scope>NUCLEOTIDE SEQUENCE [LARGE SCALE GENOMIC DNA]</scope>
    <source>
        <strain evidence="3">cv. TM-1</strain>
    </source>
</reference>
<evidence type="ECO:0000259" key="2">
    <source>
        <dbReference type="Pfam" id="PF14368"/>
    </source>
</evidence>
<organism evidence="3 4">
    <name type="scientific">Gossypium hirsutum</name>
    <name type="common">Upland cotton</name>
    <name type="synonym">Gossypium mexicanum</name>
    <dbReference type="NCBI Taxonomy" id="3635"/>
    <lineage>
        <taxon>Eukaryota</taxon>
        <taxon>Viridiplantae</taxon>
        <taxon>Streptophyta</taxon>
        <taxon>Embryophyta</taxon>
        <taxon>Tracheophyta</taxon>
        <taxon>Spermatophyta</taxon>
        <taxon>Magnoliopsida</taxon>
        <taxon>eudicotyledons</taxon>
        <taxon>Gunneridae</taxon>
        <taxon>Pentapetalae</taxon>
        <taxon>rosids</taxon>
        <taxon>malvids</taxon>
        <taxon>Malvales</taxon>
        <taxon>Malvaceae</taxon>
        <taxon>Malvoideae</taxon>
        <taxon>Gossypium</taxon>
    </lineage>
</organism>
<sequence>MDGKRGYLFLLVALISMLNGGGGVRAESTAECKGERNIRVNACKGVIRQKSPTPYCCQRLRVTHVNCVCPIITPQLAALIDVNYAIKVIQGCGRQVPRHFKCGSKLSPLRLC</sequence>
<dbReference type="KEGG" id="ghi:107948008"/>
<dbReference type="PANTHER" id="PTHR33286:SF23">
    <property type="entry name" value="BIFUNCTIONAL INHIBITOR_PLANT LIPID TRANSFER PROTEIN_SEED STORAGE HELICAL DOMAIN-CONTAINING PROTEIN"/>
    <property type="match status" value="1"/>
</dbReference>
<name>A0A1U8NJE8_GOSHI</name>
<feature type="domain" description="Bifunctional inhibitor/plant lipid transfer protein/seed storage helical" evidence="2">
    <location>
        <begin position="25"/>
        <end position="102"/>
    </location>
</feature>
<dbReference type="PaxDb" id="3635-A0A1U8NJE8"/>
<evidence type="ECO:0000313" key="4">
    <source>
        <dbReference type="RefSeq" id="XP_016737984.1"/>
    </source>
</evidence>
<feature type="signal peptide" evidence="1">
    <location>
        <begin position="1"/>
        <end position="26"/>
    </location>
</feature>
<reference evidence="4" key="2">
    <citation type="submission" date="2025-08" db="UniProtKB">
        <authorList>
            <consortium name="RefSeq"/>
        </authorList>
    </citation>
    <scope>IDENTIFICATION</scope>
</reference>
<gene>
    <name evidence="4" type="primary">LOC107948008</name>
</gene>
<feature type="chain" id="PRO_5010576224" description="Bifunctional inhibitor/plant lipid transfer protein/seed storage helical domain-containing protein" evidence="1">
    <location>
        <begin position="27"/>
        <end position="112"/>
    </location>
</feature>
<dbReference type="AlphaFoldDB" id="A0A1U8NJE8"/>
<dbReference type="OrthoDB" id="1885440at2759"/>
<accession>A0A1U8NJE8</accession>
<dbReference type="InterPro" id="IPR016140">
    <property type="entry name" value="Bifunc_inhib/LTP/seed_store"/>
</dbReference>